<keyword evidence="6 8" id="KW-0378">Hydrolase</keyword>
<keyword evidence="5 11" id="KW-0732">Signal</keyword>
<keyword evidence="3" id="KW-0964">Secreted</keyword>
<evidence type="ECO:0000256" key="6">
    <source>
        <dbReference type="ARBA" id="ARBA00022801"/>
    </source>
</evidence>
<evidence type="ECO:0000313" key="13">
    <source>
        <dbReference type="EMBL" id="WPK12455.1"/>
    </source>
</evidence>
<feature type="domain" description="SLH" evidence="12">
    <location>
        <begin position="1392"/>
        <end position="1450"/>
    </location>
</feature>
<evidence type="ECO:0000256" key="2">
    <source>
        <dbReference type="ARBA" id="ARBA00022512"/>
    </source>
</evidence>
<dbReference type="InterPro" id="IPR000209">
    <property type="entry name" value="Peptidase_S8/S53_dom"/>
</dbReference>
<dbReference type="InterPro" id="IPR046450">
    <property type="entry name" value="PA_dom_sf"/>
</dbReference>
<dbReference type="CDD" id="cd07474">
    <property type="entry name" value="Peptidases_S8_subtilisin_Vpr-like"/>
    <property type="match status" value="1"/>
</dbReference>
<feature type="chain" id="PRO_5045545193" evidence="11">
    <location>
        <begin position="31"/>
        <end position="1450"/>
    </location>
</feature>
<evidence type="ECO:0000256" key="4">
    <source>
        <dbReference type="ARBA" id="ARBA00022670"/>
    </source>
</evidence>
<dbReference type="InterPro" id="IPR001119">
    <property type="entry name" value="SLH_dom"/>
</dbReference>
<dbReference type="InterPro" id="IPR010259">
    <property type="entry name" value="S8pro/Inhibitor_I9"/>
</dbReference>
<protein>
    <submittedName>
        <fullName evidence="13">S8 family serine peptidase</fullName>
    </submittedName>
</protein>
<dbReference type="InterPro" id="IPR034213">
    <property type="entry name" value="S8_Vpr-like"/>
</dbReference>
<keyword evidence="7 8" id="KW-0720">Serine protease</keyword>
<feature type="active site" description="Charge relay system" evidence="8">
    <location>
        <position position="615"/>
    </location>
</feature>
<keyword evidence="2" id="KW-0134">Cell wall</keyword>
<evidence type="ECO:0000256" key="5">
    <source>
        <dbReference type="ARBA" id="ARBA00022729"/>
    </source>
</evidence>
<dbReference type="PRINTS" id="PR00723">
    <property type="entry name" value="SUBTILISIN"/>
</dbReference>
<dbReference type="Gene3D" id="3.30.70.80">
    <property type="entry name" value="Peptidase S8 propeptide/proteinase inhibitor I9"/>
    <property type="match status" value="1"/>
</dbReference>
<name>A0ABZ0RZZ9_9BACI</name>
<dbReference type="Pfam" id="PF00395">
    <property type="entry name" value="SLH"/>
    <property type="match status" value="3"/>
</dbReference>
<dbReference type="PROSITE" id="PS00136">
    <property type="entry name" value="SUBTILASE_ASP"/>
    <property type="match status" value="1"/>
</dbReference>
<dbReference type="Gene3D" id="3.50.30.30">
    <property type="match status" value="1"/>
</dbReference>
<dbReference type="PROSITE" id="PS00137">
    <property type="entry name" value="SUBTILASE_HIS"/>
    <property type="match status" value="1"/>
</dbReference>
<feature type="region of interest" description="Disordered" evidence="10">
    <location>
        <begin position="1224"/>
        <end position="1274"/>
    </location>
</feature>
<dbReference type="Pfam" id="PF05922">
    <property type="entry name" value="Inhibitor_I9"/>
    <property type="match status" value="1"/>
</dbReference>
<gene>
    <name evidence="13" type="ORF">R6U77_01815</name>
</gene>
<evidence type="ECO:0000259" key="12">
    <source>
        <dbReference type="PROSITE" id="PS51272"/>
    </source>
</evidence>
<dbReference type="CDD" id="cd02133">
    <property type="entry name" value="PA_C5a_like"/>
    <property type="match status" value="1"/>
</dbReference>
<dbReference type="RefSeq" id="WP_319837197.1">
    <property type="nucleotide sequence ID" value="NZ_CP137624.1"/>
</dbReference>
<proteinExistence type="inferred from homology"/>
<evidence type="ECO:0000256" key="7">
    <source>
        <dbReference type="ARBA" id="ARBA00022825"/>
    </source>
</evidence>
<organism evidence="13 14">
    <name type="scientific">Lysinibacillus louembei</name>
    <dbReference type="NCBI Taxonomy" id="1470088"/>
    <lineage>
        <taxon>Bacteria</taxon>
        <taxon>Bacillati</taxon>
        <taxon>Bacillota</taxon>
        <taxon>Bacilli</taxon>
        <taxon>Bacillales</taxon>
        <taxon>Bacillaceae</taxon>
        <taxon>Lysinibacillus</taxon>
    </lineage>
</organism>
<dbReference type="InterPro" id="IPR050131">
    <property type="entry name" value="Peptidase_S8_subtilisin-like"/>
</dbReference>
<dbReference type="Pfam" id="PF02225">
    <property type="entry name" value="PA"/>
    <property type="match status" value="1"/>
</dbReference>
<feature type="signal peptide" evidence="11">
    <location>
        <begin position="1"/>
        <end position="30"/>
    </location>
</feature>
<dbReference type="InterPro" id="IPR037045">
    <property type="entry name" value="S8pro/Inhibitor_I9_sf"/>
</dbReference>
<reference evidence="13 14" key="1">
    <citation type="submission" date="2023-09" db="EMBL/GenBank/DDBJ databases">
        <authorList>
            <person name="Page C.A."/>
            <person name="Perez-Diaz I.M."/>
        </authorList>
    </citation>
    <scope>NUCLEOTIDE SEQUENCE [LARGE SCALE GENOMIC DNA]</scope>
    <source>
        <strain evidence="13 14">Ll15</strain>
    </source>
</reference>
<dbReference type="EMBL" id="CP137624">
    <property type="protein sequence ID" value="WPK12455.1"/>
    <property type="molecule type" value="Genomic_DNA"/>
</dbReference>
<evidence type="ECO:0000256" key="11">
    <source>
        <dbReference type="SAM" id="SignalP"/>
    </source>
</evidence>
<keyword evidence="14" id="KW-1185">Reference proteome</keyword>
<evidence type="ECO:0000256" key="9">
    <source>
        <dbReference type="RuleBase" id="RU003355"/>
    </source>
</evidence>
<dbReference type="SUPFAM" id="SSF52743">
    <property type="entry name" value="Subtilisin-like"/>
    <property type="match status" value="1"/>
</dbReference>
<feature type="domain" description="SLH" evidence="12">
    <location>
        <begin position="1331"/>
        <end position="1389"/>
    </location>
</feature>
<feature type="domain" description="SLH" evidence="12">
    <location>
        <begin position="1267"/>
        <end position="1330"/>
    </location>
</feature>
<dbReference type="InterPro" id="IPR023827">
    <property type="entry name" value="Peptidase_S8_Asp-AS"/>
</dbReference>
<feature type="active site" description="Charge relay system" evidence="8">
    <location>
        <position position="224"/>
    </location>
</feature>
<evidence type="ECO:0000256" key="8">
    <source>
        <dbReference type="PROSITE-ProRule" id="PRU01240"/>
    </source>
</evidence>
<dbReference type="Proteomes" id="UP001322664">
    <property type="component" value="Chromosome"/>
</dbReference>
<dbReference type="InterPro" id="IPR023828">
    <property type="entry name" value="Peptidase_S8_Ser-AS"/>
</dbReference>
<dbReference type="Gene3D" id="3.40.50.200">
    <property type="entry name" value="Peptidase S8/S53 domain"/>
    <property type="match status" value="1"/>
</dbReference>
<comment type="similarity">
    <text evidence="1 8 9">Belongs to the peptidase S8 family.</text>
</comment>
<dbReference type="InterPro" id="IPR036852">
    <property type="entry name" value="Peptidase_S8/S53_dom_sf"/>
</dbReference>
<feature type="compositionally biased region" description="Basic and acidic residues" evidence="10">
    <location>
        <begin position="1244"/>
        <end position="1265"/>
    </location>
</feature>
<feature type="active site" description="Charge relay system" evidence="8">
    <location>
        <position position="285"/>
    </location>
</feature>
<sequence length="1450" mass="154105">MRNKGSNRFFAIFIAFIMILSMLSPMQASANSDFSKLKSPFDAATLQAKSAIAEQLEVLNGAARLHPDLQGVSGNQSVKVIVHLSEKPVALEKGIKELAGKSFTANEAKKVEQRVISQQEQVAEEMIEENISFEQGYTYNTVLNGFAAEVKADDLEKLLEIDGITLIEPDAEMYAFEEDMIASKLQPDEQQFDAYMNTSNSFLGIEKLWNKGFEGQGIKVAVLDTGIDKTHPDLNVVGERNFVTHDPKLYNFQRAENDATETKPLEKPANQPLVNAKGSEYSTSHGTHVAGTIAALGNNPYGIKGIAPKVDLYSYRVLGAYGSGSTTDIIKAIEYAVEQQMDVINLSLGGGSNSENDASSFAINNAALAGVIPVVATGNSGPNRGTMGTPSTAPLGIAVGNSTNPEAAYYSTVSVKAGDFEWSDQLNLMATTFGKNLSTQLAGEFELVAVPGLGKAEDYTADVDVDGKIALISRGDIAFVDKMAYAKQNGAVGAIIHNFVGGTNAPGPSGTFLGDSFDFIPTYDMSVTDGLAIREALVTTDGTVSFDIHGSMTSIGDEMNESSSRGPSVPNYDIKPDIVAPGTNIMSTIPTYKTSVEQRVPVETSKAYDRKTGTSMATPHVAGIAALIKQANPNWTPFDVKVALANTATVLNTDNYDVYDQGAGRVNAYEAAFPSLLAYVQDTAKRDASGAIVAHEKGSVTFGPQPIKDQNIEVTKEIVVKDINGIGGSYLVTVDTLKSLGDAQVTVDKTSFTLNGEERITVKLTASQNVAAKFGDELFGYIHITPTTIGPDGVSLTVDQTSLNMTAGSSVQLNVVEKTTVPAGTYSVISLPFSADLGGVAPVALEYLLLADTAGEVLIEDLSLAEGIKNNDPYAGLFFKLTGDVQNSIIELWDLSNPDGGLYEDGYIGYLDGGAIPAGAWRLPITGGYYPHGATGEERIPDGVYTIDFTGLAETGEVFKDVGPIFIKSTPTEFDVNVTAHELNIGSVSSFVTSGDTGTIVTGDSASLTVEGTVVDDYIEQIATANSFGLDIKLEDKLIAFYAVLRNDDIVALDLIELNEDGTFNFDIAEFNPSTDVLVLGAEDAAGNYNEYDIDVEFNNVKNVRDLLQSSLRPNLTSIMKNNVVKTSIIEKASFDAPTNTNHSYVQYKSNNASSSDGPARPTTFVSDKVVDVTQKATYTVANNNVVEISKGLVKAKASGTTTITVKYGVNTVEIPVTVRANNSGGGSGGAGGGGGATAPEAQPAEKPEAEKPEEETTKPEEQEKPAPFVPTDLPANHWAASYIGKMIEKGLLKGNEKGEVKPNANVTRAQFASILARALGLTANSNAPFSDVSKYASETQAEIAAIFEAGIAKGTDGKYMPSNEISRAQLALMLYRAYEVATGEKYAPKGDATFKDLGNYNAETRAAIAMVQELGIAAGDNGKFNPTNPATRAHASKMVINFLEVIENR</sequence>
<dbReference type="InterPro" id="IPR003137">
    <property type="entry name" value="PA_domain"/>
</dbReference>
<dbReference type="InterPro" id="IPR015500">
    <property type="entry name" value="Peptidase_S8_subtilisin-rel"/>
</dbReference>
<accession>A0ABZ0RZZ9</accession>
<evidence type="ECO:0000256" key="3">
    <source>
        <dbReference type="ARBA" id="ARBA00022525"/>
    </source>
</evidence>
<dbReference type="PROSITE" id="PS00138">
    <property type="entry name" value="SUBTILASE_SER"/>
    <property type="match status" value="1"/>
</dbReference>
<evidence type="ECO:0000313" key="14">
    <source>
        <dbReference type="Proteomes" id="UP001322664"/>
    </source>
</evidence>
<dbReference type="SUPFAM" id="SSF52025">
    <property type="entry name" value="PA domain"/>
    <property type="match status" value="1"/>
</dbReference>
<dbReference type="PROSITE" id="PS51272">
    <property type="entry name" value="SLH"/>
    <property type="match status" value="3"/>
</dbReference>
<dbReference type="PROSITE" id="PS51892">
    <property type="entry name" value="SUBTILASE"/>
    <property type="match status" value="1"/>
</dbReference>
<evidence type="ECO:0000256" key="1">
    <source>
        <dbReference type="ARBA" id="ARBA00011073"/>
    </source>
</evidence>
<keyword evidence="4 8" id="KW-0645">Protease</keyword>
<dbReference type="Pfam" id="PF00082">
    <property type="entry name" value="Peptidase_S8"/>
    <property type="match status" value="1"/>
</dbReference>
<evidence type="ECO:0000256" key="10">
    <source>
        <dbReference type="SAM" id="MobiDB-lite"/>
    </source>
</evidence>
<dbReference type="PANTHER" id="PTHR43806">
    <property type="entry name" value="PEPTIDASE S8"/>
    <property type="match status" value="1"/>
</dbReference>
<dbReference type="InterPro" id="IPR022398">
    <property type="entry name" value="Peptidase_S8_His-AS"/>
</dbReference>
<dbReference type="PANTHER" id="PTHR43806:SF65">
    <property type="entry name" value="SERINE PROTEASE APRX"/>
    <property type="match status" value="1"/>
</dbReference>
<feature type="compositionally biased region" description="Gly residues" evidence="10">
    <location>
        <begin position="1224"/>
        <end position="1237"/>
    </location>
</feature>
<dbReference type="Gene3D" id="2.60.40.1080">
    <property type="match status" value="1"/>
</dbReference>